<dbReference type="OrthoDB" id="75169at2759"/>
<sequence>MGKKPVKYCVVDAFTDSAFKGNPAAVCLLEEEREDEWMQSVASEFNISQTGYLIRDSSDAATNPRFRLRWFTPVAEVKLCGHATLAASHFLFTSGLVNTNKIEFLTLSGVLTAKRVPKATQTESLSLENGDAQDCFLIELDFPVVPLTEFDSAEVSSISQALNGASVIDSRKTTTGDLFVVLPSGKAVADLQPQFDEIQRCPGRGIIITGLASSESGFDFISRFFCPKLGIKEDPVCGSAHCALAAYWSKKLGKCDFVAYQASPRGGIINLHLDEKTQRVLLQGEAITVMEGDERRARDSPFMGRSSKASALKSTAVVAGALAFSWFAIELTFKPWLDKARAAMAKSDPSRDPDDADDDNNATKKSPDDAFASD</sequence>
<dbReference type="AlphaFoldDB" id="A0A7J0G1P7"/>
<feature type="region of interest" description="Disordered" evidence="3">
    <location>
        <begin position="342"/>
        <end position="374"/>
    </location>
</feature>
<dbReference type="Pfam" id="PF02567">
    <property type="entry name" value="PhzC-PhzF"/>
    <property type="match status" value="1"/>
</dbReference>
<keyword evidence="2" id="KW-0413">Isomerase</keyword>
<keyword evidence="5" id="KW-1185">Reference proteome</keyword>
<comment type="similarity">
    <text evidence="1">Belongs to the PhzF family.</text>
</comment>
<reference evidence="4 5" key="1">
    <citation type="submission" date="2019-07" db="EMBL/GenBank/DDBJ databases">
        <title>De Novo Assembly of kiwifruit Actinidia rufa.</title>
        <authorList>
            <person name="Sugita-Konishi S."/>
            <person name="Sato K."/>
            <person name="Mori E."/>
            <person name="Abe Y."/>
            <person name="Kisaki G."/>
            <person name="Hamano K."/>
            <person name="Suezawa K."/>
            <person name="Otani M."/>
            <person name="Fukuda T."/>
            <person name="Manabe T."/>
            <person name="Gomi K."/>
            <person name="Tabuchi M."/>
            <person name="Akimitsu K."/>
            <person name="Kataoka I."/>
        </authorList>
    </citation>
    <scope>NUCLEOTIDE SEQUENCE [LARGE SCALE GENOMIC DNA]</scope>
    <source>
        <strain evidence="5">cv. Fuchu</strain>
    </source>
</reference>
<proteinExistence type="inferred from homology"/>
<name>A0A7J0G1P7_9ERIC</name>
<gene>
    <name evidence="4" type="ORF">Acr_17g0002640</name>
</gene>
<dbReference type="PANTHER" id="PTHR13774:SF17">
    <property type="entry name" value="PHENAZINE BIOSYNTHESIS-LIKE DOMAIN-CONTAINING PROTEIN"/>
    <property type="match status" value="1"/>
</dbReference>
<dbReference type="GO" id="GO:0005737">
    <property type="term" value="C:cytoplasm"/>
    <property type="evidence" value="ECO:0007669"/>
    <property type="project" value="TreeGrafter"/>
</dbReference>
<evidence type="ECO:0000256" key="2">
    <source>
        <dbReference type="ARBA" id="ARBA00023235"/>
    </source>
</evidence>
<organism evidence="4 5">
    <name type="scientific">Actinidia rufa</name>
    <dbReference type="NCBI Taxonomy" id="165716"/>
    <lineage>
        <taxon>Eukaryota</taxon>
        <taxon>Viridiplantae</taxon>
        <taxon>Streptophyta</taxon>
        <taxon>Embryophyta</taxon>
        <taxon>Tracheophyta</taxon>
        <taxon>Spermatophyta</taxon>
        <taxon>Magnoliopsida</taxon>
        <taxon>eudicotyledons</taxon>
        <taxon>Gunneridae</taxon>
        <taxon>Pentapetalae</taxon>
        <taxon>asterids</taxon>
        <taxon>Ericales</taxon>
        <taxon>Actinidiaceae</taxon>
        <taxon>Actinidia</taxon>
    </lineage>
</organism>
<dbReference type="InterPro" id="IPR003719">
    <property type="entry name" value="Phenazine_PhzF-like"/>
</dbReference>
<evidence type="ECO:0000313" key="5">
    <source>
        <dbReference type="Proteomes" id="UP000585474"/>
    </source>
</evidence>
<dbReference type="GO" id="GO:0016853">
    <property type="term" value="F:isomerase activity"/>
    <property type="evidence" value="ECO:0007669"/>
    <property type="project" value="UniProtKB-KW"/>
</dbReference>
<dbReference type="SUPFAM" id="SSF54506">
    <property type="entry name" value="Diaminopimelate epimerase-like"/>
    <property type="match status" value="1"/>
</dbReference>
<dbReference type="EMBL" id="BJWL01000017">
    <property type="protein sequence ID" value="GFZ04692.1"/>
    <property type="molecule type" value="Genomic_DNA"/>
</dbReference>
<dbReference type="Gene3D" id="3.10.310.10">
    <property type="entry name" value="Diaminopimelate Epimerase, Chain A, domain 1"/>
    <property type="match status" value="2"/>
</dbReference>
<dbReference type="Proteomes" id="UP000585474">
    <property type="component" value="Unassembled WGS sequence"/>
</dbReference>
<accession>A0A7J0G1P7</accession>
<dbReference type="PANTHER" id="PTHR13774">
    <property type="entry name" value="PHENAZINE BIOSYNTHESIS PROTEIN"/>
    <property type="match status" value="1"/>
</dbReference>
<comment type="caution">
    <text evidence="4">The sequence shown here is derived from an EMBL/GenBank/DDBJ whole genome shotgun (WGS) entry which is preliminary data.</text>
</comment>
<evidence type="ECO:0000313" key="4">
    <source>
        <dbReference type="EMBL" id="GFZ04692.1"/>
    </source>
</evidence>
<protein>
    <submittedName>
        <fullName evidence="4">Phenazine biosynthesis PhzC/PhzF protein</fullName>
    </submittedName>
</protein>
<evidence type="ECO:0000256" key="1">
    <source>
        <dbReference type="ARBA" id="ARBA00008270"/>
    </source>
</evidence>
<dbReference type="NCBIfam" id="TIGR00654">
    <property type="entry name" value="PhzF_family"/>
    <property type="match status" value="1"/>
</dbReference>
<evidence type="ECO:0000256" key="3">
    <source>
        <dbReference type="SAM" id="MobiDB-lite"/>
    </source>
</evidence>